<accession>A0A0E9MLG5</accession>
<sequence>MATEAAAKSTRSRSGSNNRDNGKSGSSTGALIGAAAAGVAVGLMANLGRKAAVQAPTLMAGDWDEALAAEHAATLKLFDAIQATTDKNTTKRSMLLMQLKHALAKHALEEENAVYPCLRDSGQTEEADHLNHDHGYVKQFLYDLDNMPKDSPAFMAKVGEFRRAVEEHVREEEDQIFPKLKAKLSPEKNKALTMAMNKEGFKLA</sequence>
<dbReference type="RefSeq" id="WP_046346800.1">
    <property type="nucleotide sequence ID" value="NZ_BBWU01000001.1"/>
</dbReference>
<evidence type="ECO:0000313" key="3">
    <source>
        <dbReference type="EMBL" id="GAO37960.1"/>
    </source>
</evidence>
<dbReference type="OrthoDB" id="7210157at2"/>
<feature type="region of interest" description="Disordered" evidence="1">
    <location>
        <begin position="1"/>
        <end position="26"/>
    </location>
</feature>
<feature type="compositionally biased region" description="Polar residues" evidence="1">
    <location>
        <begin position="12"/>
        <end position="26"/>
    </location>
</feature>
<dbReference type="PANTHER" id="PTHR35585">
    <property type="entry name" value="HHE DOMAIN PROTEIN (AFU_ORTHOLOGUE AFUA_4G00730)"/>
    <property type="match status" value="1"/>
</dbReference>
<gene>
    <name evidence="3" type="ORF">SCH01S_01_01230</name>
</gene>
<evidence type="ECO:0000259" key="2">
    <source>
        <dbReference type="Pfam" id="PF01814"/>
    </source>
</evidence>
<organism evidence="3 4">
    <name type="scientific">Sphingomonas changbaiensis NBRC 104936</name>
    <dbReference type="NCBI Taxonomy" id="1219043"/>
    <lineage>
        <taxon>Bacteria</taxon>
        <taxon>Pseudomonadati</taxon>
        <taxon>Pseudomonadota</taxon>
        <taxon>Alphaproteobacteria</taxon>
        <taxon>Sphingomonadales</taxon>
        <taxon>Sphingomonadaceae</taxon>
        <taxon>Sphingomonas</taxon>
    </lineage>
</organism>
<comment type="caution">
    <text evidence="3">The sequence shown here is derived from an EMBL/GenBank/DDBJ whole genome shotgun (WGS) entry which is preliminary data.</text>
</comment>
<dbReference type="STRING" id="1219043.SCH01S_01_01230"/>
<evidence type="ECO:0000256" key="1">
    <source>
        <dbReference type="SAM" id="MobiDB-lite"/>
    </source>
</evidence>
<keyword evidence="4" id="KW-1185">Reference proteome</keyword>
<dbReference type="InterPro" id="IPR012312">
    <property type="entry name" value="Hemerythrin-like"/>
</dbReference>
<name>A0A0E9MLG5_9SPHN</name>
<dbReference type="Gene3D" id="1.20.120.520">
    <property type="entry name" value="nmb1532 protein domain like"/>
    <property type="match status" value="1"/>
</dbReference>
<evidence type="ECO:0000313" key="4">
    <source>
        <dbReference type="Proteomes" id="UP000033202"/>
    </source>
</evidence>
<reference evidence="3 4" key="1">
    <citation type="submission" date="2015-04" db="EMBL/GenBank/DDBJ databases">
        <title>Whole genome shotgun sequence of Sphingomonas changbaiensis NBRC 104936.</title>
        <authorList>
            <person name="Katano-Makiyama Y."/>
            <person name="Hosoyama A."/>
            <person name="Hashimoto M."/>
            <person name="Noguchi M."/>
            <person name="Tsuchikane K."/>
            <person name="Ohji S."/>
            <person name="Yamazoe A."/>
            <person name="Ichikawa N."/>
            <person name="Kimura A."/>
            <person name="Fujita N."/>
        </authorList>
    </citation>
    <scope>NUCLEOTIDE SEQUENCE [LARGE SCALE GENOMIC DNA]</scope>
    <source>
        <strain evidence="3 4">NBRC 104936</strain>
    </source>
</reference>
<dbReference type="Pfam" id="PF01814">
    <property type="entry name" value="Hemerythrin"/>
    <property type="match status" value="1"/>
</dbReference>
<dbReference type="EMBL" id="BBWU01000001">
    <property type="protein sequence ID" value="GAO37960.1"/>
    <property type="molecule type" value="Genomic_DNA"/>
</dbReference>
<dbReference type="AlphaFoldDB" id="A0A0E9MLG5"/>
<protein>
    <recommendedName>
        <fullName evidence="2">Hemerythrin-like domain-containing protein</fullName>
    </recommendedName>
</protein>
<dbReference type="PANTHER" id="PTHR35585:SF1">
    <property type="entry name" value="HHE DOMAIN PROTEIN (AFU_ORTHOLOGUE AFUA_4G00730)"/>
    <property type="match status" value="1"/>
</dbReference>
<dbReference type="Proteomes" id="UP000033202">
    <property type="component" value="Unassembled WGS sequence"/>
</dbReference>
<feature type="domain" description="Hemerythrin-like" evidence="2">
    <location>
        <begin position="65"/>
        <end position="180"/>
    </location>
</feature>
<proteinExistence type="predicted"/>